<dbReference type="Pfam" id="PF01119">
    <property type="entry name" value="DNA_mis_repair"/>
    <property type="match status" value="1"/>
</dbReference>
<dbReference type="Gene3D" id="3.30.1540.20">
    <property type="entry name" value="MutL, C-terminal domain, dimerisation subdomain"/>
    <property type="match status" value="1"/>
</dbReference>
<dbReference type="SUPFAM" id="SSF118116">
    <property type="entry name" value="DNA mismatch repair protein MutL"/>
    <property type="match status" value="1"/>
</dbReference>
<dbReference type="CDD" id="cd16926">
    <property type="entry name" value="HATPase_MutL-MLH-PMS-like"/>
    <property type="match status" value="1"/>
</dbReference>
<evidence type="ECO:0000313" key="9">
    <source>
        <dbReference type="Proteomes" id="UP000016649"/>
    </source>
</evidence>
<dbReference type="InterPro" id="IPR038973">
    <property type="entry name" value="MutL/Mlh/Pms-like"/>
</dbReference>
<comment type="similarity">
    <text evidence="1 5">Belongs to the DNA mismatch repair MutL/HexB family.</text>
</comment>
<dbReference type="Pfam" id="PF13589">
    <property type="entry name" value="HATPase_c_3"/>
    <property type="match status" value="1"/>
</dbReference>
<dbReference type="SUPFAM" id="SSF55874">
    <property type="entry name" value="ATPase domain of HSP90 chaperone/DNA topoisomerase II/histidine kinase"/>
    <property type="match status" value="1"/>
</dbReference>
<feature type="domain" description="DNA mismatch repair protein S5" evidence="7">
    <location>
        <begin position="213"/>
        <end position="336"/>
    </location>
</feature>
<evidence type="ECO:0000256" key="3">
    <source>
        <dbReference type="ARBA" id="ARBA00022763"/>
    </source>
</evidence>
<dbReference type="InterPro" id="IPR037198">
    <property type="entry name" value="MutL_C_sf"/>
</dbReference>
<dbReference type="PANTHER" id="PTHR10073:SF12">
    <property type="entry name" value="DNA MISMATCH REPAIR PROTEIN MLH1"/>
    <property type="match status" value="1"/>
</dbReference>
<keyword evidence="4 5" id="KW-0234">DNA repair</keyword>
<evidence type="ECO:0000256" key="4">
    <source>
        <dbReference type="ARBA" id="ARBA00023204"/>
    </source>
</evidence>
<name>A0ABN0NZL0_TRELE</name>
<dbReference type="InterPro" id="IPR014721">
    <property type="entry name" value="Ribsml_uS5_D2-typ_fold_subgr"/>
</dbReference>
<comment type="function">
    <text evidence="5">This protein is involved in the repair of mismatches in DNA. It is required for dam-dependent methyl-directed DNA mismatch repair. May act as a 'molecular matchmaker', a protein that promotes the formation of a stable complex between two or more DNA-binding proteins in an ATP-dependent manner without itself being part of a final effector complex.</text>
</comment>
<dbReference type="PROSITE" id="PS00058">
    <property type="entry name" value="DNA_MISMATCH_REPAIR_1"/>
    <property type="match status" value="1"/>
</dbReference>
<dbReference type="InterPro" id="IPR042120">
    <property type="entry name" value="MutL_C_dimsub"/>
</dbReference>
<sequence>MRPVKTLAPEVARKIAAGEVIDRPAAVLREFLDNAVDAGADRITAEIEEGGTALIRVSDNGCGMTKEDLLECAKPHATSKIVSDTDLATLSTLGFRGEALCSVAAVSRLQISTGRNGCAWSLETSPDGTQTLNPAAVADGTIAACKGLFENFPARRRFLKRAQAEAALCRQIFIEKAMPFPQRAFRFISDGKIRMDLSAGQSLAQRFCTALDMAQQASLFYEVHSKSPDIGTENSEKSEWRFTVVLGETGIHRSDRKLMYVFVNGRRVQEYALLQAMDYGAQGYFPNGTHPAACLFLDIDPALADFNIHPAKKEVRFKDIAPIHRALSAAVRNFYRDLTVRSLVHTEKGTDDFQLHFDDHHEEQAKAHESILEATQAKIFMSPAVSAFAPSTPEVTGTDTNIACRTDKPEVPSAPYTYPRYASTSFTGSEKISDYGETGEAHLRYEKSAKANGAFTYLGTALGVFLIAEKNNELYLVDQHAGHERILFNRFLESAGQKQMLLVPFVIETPSVEDDRYLETLLPELEKAGFLLKNCGDGRWEVFSVPVKWQGNERDLQSDLLDKRFAPNEIIRSLAATSSCRAAVKDGHILDRQSATELLENIFALPDPHCPHGRPIWTVISKEQLFSAVRRTE</sequence>
<evidence type="ECO:0000256" key="2">
    <source>
        <dbReference type="ARBA" id="ARBA00021975"/>
    </source>
</evidence>
<dbReference type="InterPro" id="IPR002099">
    <property type="entry name" value="MutL/Mlh/PMS"/>
</dbReference>
<dbReference type="InterPro" id="IPR042121">
    <property type="entry name" value="MutL_C_regsub"/>
</dbReference>
<protein>
    <recommendedName>
        <fullName evidence="2 5">DNA mismatch repair protein MutL</fullName>
    </recommendedName>
</protein>
<gene>
    <name evidence="5" type="primary">mutL</name>
    <name evidence="8" type="ORF">HMPREF9193_00814</name>
</gene>
<dbReference type="EMBL" id="AWVH01000024">
    <property type="protein sequence ID" value="ERJ93525.1"/>
    <property type="molecule type" value="Genomic_DNA"/>
</dbReference>
<reference evidence="8 9" key="1">
    <citation type="submission" date="2013-08" db="EMBL/GenBank/DDBJ databases">
        <authorList>
            <person name="Weinstock G."/>
            <person name="Sodergren E."/>
            <person name="Wylie T."/>
            <person name="Fulton L."/>
            <person name="Fulton R."/>
            <person name="Fronick C."/>
            <person name="O'Laughlin M."/>
            <person name="Godfrey J."/>
            <person name="Miner T."/>
            <person name="Herter B."/>
            <person name="Appelbaum E."/>
            <person name="Cordes M."/>
            <person name="Lek S."/>
            <person name="Wollam A."/>
            <person name="Pepin K.H."/>
            <person name="Palsikar V.B."/>
            <person name="Mitreva M."/>
            <person name="Wilson R.K."/>
        </authorList>
    </citation>
    <scope>NUCLEOTIDE SEQUENCE [LARGE SCALE GENOMIC DNA]</scope>
    <source>
        <strain evidence="8 9">ATCC 700332</strain>
    </source>
</reference>
<keyword evidence="9" id="KW-1185">Reference proteome</keyword>
<evidence type="ECO:0000259" key="7">
    <source>
        <dbReference type="SMART" id="SM01340"/>
    </source>
</evidence>
<feature type="domain" description="MutL C-terminal dimerisation" evidence="6">
    <location>
        <begin position="457"/>
        <end position="590"/>
    </location>
</feature>
<dbReference type="InterPro" id="IPR014762">
    <property type="entry name" value="DNA_mismatch_repair_CS"/>
</dbReference>
<dbReference type="Pfam" id="PF08676">
    <property type="entry name" value="MutL_C"/>
    <property type="match status" value="1"/>
</dbReference>
<dbReference type="PANTHER" id="PTHR10073">
    <property type="entry name" value="DNA MISMATCH REPAIR PROTEIN MLH, PMS, MUTL"/>
    <property type="match status" value="1"/>
</dbReference>
<comment type="caution">
    <text evidence="8">The sequence shown here is derived from an EMBL/GenBank/DDBJ whole genome shotgun (WGS) entry which is preliminary data.</text>
</comment>
<dbReference type="SMART" id="SM00853">
    <property type="entry name" value="MutL_C"/>
    <property type="match status" value="1"/>
</dbReference>
<evidence type="ECO:0000259" key="6">
    <source>
        <dbReference type="SMART" id="SM00853"/>
    </source>
</evidence>
<accession>A0ABN0NZL0</accession>
<dbReference type="Gene3D" id="3.30.1370.100">
    <property type="entry name" value="MutL, C-terminal domain, regulatory subdomain"/>
    <property type="match status" value="1"/>
</dbReference>
<dbReference type="CDD" id="cd00782">
    <property type="entry name" value="MutL_Trans"/>
    <property type="match status" value="1"/>
</dbReference>
<organism evidence="8 9">
    <name type="scientific">Treponema lecithinolyticum ATCC 700332</name>
    <dbReference type="NCBI Taxonomy" id="1321815"/>
    <lineage>
        <taxon>Bacteria</taxon>
        <taxon>Pseudomonadati</taxon>
        <taxon>Spirochaetota</taxon>
        <taxon>Spirochaetia</taxon>
        <taxon>Spirochaetales</taxon>
        <taxon>Treponemataceae</taxon>
        <taxon>Treponema</taxon>
    </lineage>
</organism>
<evidence type="ECO:0000256" key="5">
    <source>
        <dbReference type="HAMAP-Rule" id="MF_00149"/>
    </source>
</evidence>
<keyword evidence="3 5" id="KW-0227">DNA damage</keyword>
<dbReference type="InterPro" id="IPR020667">
    <property type="entry name" value="DNA_mismatch_repair_MutL"/>
</dbReference>
<dbReference type="Gene3D" id="3.30.565.10">
    <property type="entry name" value="Histidine kinase-like ATPase, C-terminal domain"/>
    <property type="match status" value="1"/>
</dbReference>
<dbReference type="Proteomes" id="UP000016649">
    <property type="component" value="Unassembled WGS sequence"/>
</dbReference>
<evidence type="ECO:0000313" key="8">
    <source>
        <dbReference type="EMBL" id="ERJ93525.1"/>
    </source>
</evidence>
<dbReference type="HAMAP" id="MF_00149">
    <property type="entry name" value="DNA_mis_repair"/>
    <property type="match status" value="1"/>
</dbReference>
<dbReference type="SUPFAM" id="SSF54211">
    <property type="entry name" value="Ribosomal protein S5 domain 2-like"/>
    <property type="match status" value="1"/>
</dbReference>
<dbReference type="Gene3D" id="3.30.230.10">
    <property type="match status" value="1"/>
</dbReference>
<dbReference type="SMART" id="SM01340">
    <property type="entry name" value="DNA_mis_repair"/>
    <property type="match status" value="1"/>
</dbReference>
<dbReference type="InterPro" id="IPR014790">
    <property type="entry name" value="MutL_C"/>
</dbReference>
<dbReference type="InterPro" id="IPR036890">
    <property type="entry name" value="HATPase_C_sf"/>
</dbReference>
<proteinExistence type="inferred from homology"/>
<dbReference type="NCBIfam" id="TIGR00585">
    <property type="entry name" value="mutl"/>
    <property type="match status" value="1"/>
</dbReference>
<dbReference type="InterPro" id="IPR020568">
    <property type="entry name" value="Ribosomal_Su5_D2-typ_SF"/>
</dbReference>
<dbReference type="InterPro" id="IPR013507">
    <property type="entry name" value="DNA_mismatch_S5_2-like"/>
</dbReference>
<evidence type="ECO:0000256" key="1">
    <source>
        <dbReference type="ARBA" id="ARBA00006082"/>
    </source>
</evidence>